<reference evidence="2" key="1">
    <citation type="submission" date="2016-10" db="EMBL/GenBank/DDBJ databases">
        <authorList>
            <person name="Wegmann U."/>
        </authorList>
    </citation>
    <scope>NUCLEOTIDE SEQUENCE [LARGE SCALE GENOMIC DNA]</scope>
</reference>
<protein>
    <submittedName>
        <fullName evidence="1">Uncharacterized protein</fullName>
    </submittedName>
</protein>
<evidence type="ECO:0000313" key="1">
    <source>
        <dbReference type="EMBL" id="SFV72312.1"/>
    </source>
</evidence>
<sequence>MTGKGSVCSCGRGGMEVSFPVKRFLGRAGLQRVCRCPEKKVRSIW</sequence>
<dbReference type="Proteomes" id="UP000186323">
    <property type="component" value="Chromosome I"/>
</dbReference>
<organism evidence="1 2">
    <name type="scientific">Desulfovibrio piger</name>
    <dbReference type="NCBI Taxonomy" id="901"/>
    <lineage>
        <taxon>Bacteria</taxon>
        <taxon>Pseudomonadati</taxon>
        <taxon>Thermodesulfobacteriota</taxon>
        <taxon>Desulfovibrionia</taxon>
        <taxon>Desulfovibrionales</taxon>
        <taxon>Desulfovibrionaceae</taxon>
        <taxon>Desulfovibrio</taxon>
    </lineage>
</organism>
<proteinExistence type="predicted"/>
<dbReference type="EMBL" id="LT630450">
    <property type="protein sequence ID" value="SFV72312.1"/>
    <property type="molecule type" value="Genomic_DNA"/>
</dbReference>
<dbReference type="AlphaFoldDB" id="A0A1K1LC84"/>
<keyword evidence="2" id="KW-1185">Reference proteome</keyword>
<evidence type="ECO:0000313" key="2">
    <source>
        <dbReference type="Proteomes" id="UP000186323"/>
    </source>
</evidence>
<name>A0A1K1LC84_9BACT</name>
<dbReference type="KEGG" id="dpg:DESPIGER_0422"/>
<gene>
    <name evidence="1" type="ORF">DESPIGER_0422</name>
</gene>
<accession>A0A1K1LC84</accession>